<name>A0A820H8Z0_9BILA</name>
<dbReference type="EMBL" id="CAJOAY010015457">
    <property type="protein sequence ID" value="CAF4289899.1"/>
    <property type="molecule type" value="Genomic_DNA"/>
</dbReference>
<feature type="transmembrane region" description="Helical" evidence="1">
    <location>
        <begin position="26"/>
        <end position="45"/>
    </location>
</feature>
<reference evidence="2" key="1">
    <citation type="submission" date="2021-02" db="EMBL/GenBank/DDBJ databases">
        <authorList>
            <person name="Nowell W R."/>
        </authorList>
    </citation>
    <scope>NUCLEOTIDE SEQUENCE</scope>
</reference>
<sequence>GTLLIRVILQKHRLQCGNDWRHNRKIILQFIFIAATYIIFDVPLVTLKFMRRFRITDYGTNVSTFLSPMTNVLAIIISYATVITLPDLKQKLRKLVF</sequence>
<protein>
    <submittedName>
        <fullName evidence="2">Uncharacterized protein</fullName>
    </submittedName>
</protein>
<dbReference type="Proteomes" id="UP000663881">
    <property type="component" value="Unassembled WGS sequence"/>
</dbReference>
<evidence type="ECO:0000256" key="1">
    <source>
        <dbReference type="SAM" id="Phobius"/>
    </source>
</evidence>
<comment type="caution">
    <text evidence="2">The sequence shown here is derived from an EMBL/GenBank/DDBJ whole genome shotgun (WGS) entry which is preliminary data.</text>
</comment>
<feature type="transmembrane region" description="Helical" evidence="1">
    <location>
        <begin position="65"/>
        <end position="85"/>
    </location>
</feature>
<proteinExistence type="predicted"/>
<organism evidence="2 3">
    <name type="scientific">Adineta steineri</name>
    <dbReference type="NCBI Taxonomy" id="433720"/>
    <lineage>
        <taxon>Eukaryota</taxon>
        <taxon>Metazoa</taxon>
        <taxon>Spiralia</taxon>
        <taxon>Gnathifera</taxon>
        <taxon>Rotifera</taxon>
        <taxon>Eurotatoria</taxon>
        <taxon>Bdelloidea</taxon>
        <taxon>Adinetida</taxon>
        <taxon>Adinetidae</taxon>
        <taxon>Adineta</taxon>
    </lineage>
</organism>
<keyword evidence="1" id="KW-1133">Transmembrane helix</keyword>
<gene>
    <name evidence="2" type="ORF">OKA104_LOCUS45634</name>
</gene>
<keyword evidence="1" id="KW-0812">Transmembrane</keyword>
<keyword evidence="1" id="KW-0472">Membrane</keyword>
<accession>A0A820H8Z0</accession>
<evidence type="ECO:0000313" key="3">
    <source>
        <dbReference type="Proteomes" id="UP000663881"/>
    </source>
</evidence>
<feature type="non-terminal residue" evidence="2">
    <location>
        <position position="1"/>
    </location>
</feature>
<evidence type="ECO:0000313" key="2">
    <source>
        <dbReference type="EMBL" id="CAF4289899.1"/>
    </source>
</evidence>
<dbReference type="AlphaFoldDB" id="A0A820H8Z0"/>